<name>A0A2N9JCI3_9ACTN</name>
<evidence type="ECO:0000313" key="1">
    <source>
        <dbReference type="EMBL" id="SPD85483.1"/>
    </source>
</evidence>
<evidence type="ECO:0000313" key="2">
    <source>
        <dbReference type="Proteomes" id="UP000238164"/>
    </source>
</evidence>
<keyword evidence="2" id="KW-1185">Reference proteome</keyword>
<sequence>MIMTQPAAPASDPIADLSKSPLPTAKTLKMRQSLPFQFTRFLSFNSRIMRMVIKGHH</sequence>
<dbReference type="EMBL" id="LT985188">
    <property type="protein sequence ID" value="SPD85483.1"/>
    <property type="molecule type" value="Genomic_DNA"/>
</dbReference>
<dbReference type="KEGG" id="mgg:MPLG2_0447"/>
<proteinExistence type="predicted"/>
<reference evidence="1 2" key="1">
    <citation type="submission" date="2018-02" db="EMBL/GenBank/DDBJ databases">
        <authorList>
            <person name="Cohen D.B."/>
            <person name="Kent A.D."/>
        </authorList>
    </citation>
    <scope>NUCLEOTIDE SEQUENCE [LARGE SCALE GENOMIC DNA]</scope>
    <source>
        <strain evidence="1">1</strain>
    </source>
</reference>
<organism evidence="1 2">
    <name type="scientific">Micropruina glycogenica</name>
    <dbReference type="NCBI Taxonomy" id="75385"/>
    <lineage>
        <taxon>Bacteria</taxon>
        <taxon>Bacillati</taxon>
        <taxon>Actinomycetota</taxon>
        <taxon>Actinomycetes</taxon>
        <taxon>Propionibacteriales</taxon>
        <taxon>Nocardioidaceae</taxon>
        <taxon>Micropruina</taxon>
    </lineage>
</organism>
<gene>
    <name evidence="1" type="ORF">MPLG2_0447</name>
</gene>
<protein>
    <submittedName>
        <fullName evidence="1">Uncharacterized protein</fullName>
    </submittedName>
</protein>
<dbReference type="Proteomes" id="UP000238164">
    <property type="component" value="Chromosome 1"/>
</dbReference>
<dbReference type="AlphaFoldDB" id="A0A2N9JCI3"/>
<accession>A0A2N9JCI3</accession>